<dbReference type="InterPro" id="IPR000835">
    <property type="entry name" value="HTH_MarR-typ"/>
</dbReference>
<dbReference type="PANTHER" id="PTHR39515:SF2">
    <property type="entry name" value="HTH-TYPE TRANSCRIPTIONAL REGULATOR RV0880"/>
    <property type="match status" value="1"/>
</dbReference>
<evidence type="ECO:0000313" key="2">
    <source>
        <dbReference type="EMBL" id="NYI70981.1"/>
    </source>
</evidence>
<sequence length="160" mass="17168">MPLTDARARELLGVLSGFSRSLQALARNREHTVSNTRIGILKAVRDAGPLRLGDLAARIGIAASVATRTVQALEAEGLVERAADPDDARAYRIALNDAGRDALRAREEWTAALLREHLDDWDDADAATAVEILGRLEHAVREFGRTGQAGPIATAQVAAR</sequence>
<dbReference type="EMBL" id="JACBZS010000001">
    <property type="protein sequence ID" value="NYI70981.1"/>
    <property type="molecule type" value="Genomic_DNA"/>
</dbReference>
<dbReference type="Proteomes" id="UP000527616">
    <property type="component" value="Unassembled WGS sequence"/>
</dbReference>
<dbReference type="InterPro" id="IPR011991">
    <property type="entry name" value="ArsR-like_HTH"/>
</dbReference>
<dbReference type="RefSeq" id="WP_179444867.1">
    <property type="nucleotide sequence ID" value="NZ_JACBZS010000001.1"/>
</dbReference>
<keyword evidence="2" id="KW-0238">DNA-binding</keyword>
<dbReference type="Pfam" id="PF01047">
    <property type="entry name" value="MarR"/>
    <property type="match status" value="1"/>
</dbReference>
<dbReference type="AlphaFoldDB" id="A0A7Z0D913"/>
<dbReference type="Gene3D" id="1.10.10.10">
    <property type="entry name" value="Winged helix-like DNA-binding domain superfamily/Winged helix DNA-binding domain"/>
    <property type="match status" value="1"/>
</dbReference>
<reference evidence="2 3" key="1">
    <citation type="submission" date="2020-07" db="EMBL/GenBank/DDBJ databases">
        <title>Sequencing the genomes of 1000 actinobacteria strains.</title>
        <authorList>
            <person name="Klenk H.-P."/>
        </authorList>
    </citation>
    <scope>NUCLEOTIDE SEQUENCE [LARGE SCALE GENOMIC DNA]</scope>
    <source>
        <strain evidence="2 3">DSM 103164</strain>
    </source>
</reference>
<dbReference type="SMART" id="SM00347">
    <property type="entry name" value="HTH_MARR"/>
    <property type="match status" value="1"/>
</dbReference>
<evidence type="ECO:0000259" key="1">
    <source>
        <dbReference type="PROSITE" id="PS50995"/>
    </source>
</evidence>
<name>A0A7Z0D913_9ACTN</name>
<dbReference type="CDD" id="cd00090">
    <property type="entry name" value="HTH_ARSR"/>
    <property type="match status" value="1"/>
</dbReference>
<dbReference type="InterPro" id="IPR036390">
    <property type="entry name" value="WH_DNA-bd_sf"/>
</dbReference>
<keyword evidence="3" id="KW-1185">Reference proteome</keyword>
<gene>
    <name evidence="2" type="ORF">GGQ54_001541</name>
</gene>
<dbReference type="GO" id="GO:0003700">
    <property type="term" value="F:DNA-binding transcription factor activity"/>
    <property type="evidence" value="ECO:0007669"/>
    <property type="project" value="InterPro"/>
</dbReference>
<accession>A0A7Z0D913</accession>
<feature type="domain" description="HTH marR-type" evidence="1">
    <location>
        <begin position="8"/>
        <end position="138"/>
    </location>
</feature>
<evidence type="ECO:0000313" key="3">
    <source>
        <dbReference type="Proteomes" id="UP000527616"/>
    </source>
</evidence>
<dbReference type="GO" id="GO:0003677">
    <property type="term" value="F:DNA binding"/>
    <property type="evidence" value="ECO:0007669"/>
    <property type="project" value="UniProtKB-KW"/>
</dbReference>
<organism evidence="2 3">
    <name type="scientific">Naumannella cuiyingiana</name>
    <dbReference type="NCBI Taxonomy" id="1347891"/>
    <lineage>
        <taxon>Bacteria</taxon>
        <taxon>Bacillati</taxon>
        <taxon>Actinomycetota</taxon>
        <taxon>Actinomycetes</taxon>
        <taxon>Propionibacteriales</taxon>
        <taxon>Propionibacteriaceae</taxon>
        <taxon>Naumannella</taxon>
    </lineage>
</organism>
<protein>
    <submittedName>
        <fullName evidence="2">DNA-binding MarR family transcriptional regulator</fullName>
    </submittedName>
</protein>
<dbReference type="InterPro" id="IPR036388">
    <property type="entry name" value="WH-like_DNA-bd_sf"/>
</dbReference>
<dbReference type="PROSITE" id="PS50995">
    <property type="entry name" value="HTH_MARR_2"/>
    <property type="match status" value="1"/>
</dbReference>
<proteinExistence type="predicted"/>
<dbReference type="InterPro" id="IPR052526">
    <property type="entry name" value="HTH-type_Bedaq_tolerance"/>
</dbReference>
<comment type="caution">
    <text evidence="2">The sequence shown here is derived from an EMBL/GenBank/DDBJ whole genome shotgun (WGS) entry which is preliminary data.</text>
</comment>
<dbReference type="SUPFAM" id="SSF46785">
    <property type="entry name" value="Winged helix' DNA-binding domain"/>
    <property type="match status" value="1"/>
</dbReference>
<dbReference type="PANTHER" id="PTHR39515">
    <property type="entry name" value="CONSERVED PROTEIN"/>
    <property type="match status" value="1"/>
</dbReference>